<organism evidence="3 4">
    <name type="scientific">Rubrobacter xylanophilus (strain DSM 9941 / JCM 11954 / NBRC 16129 / PRD-1)</name>
    <dbReference type="NCBI Taxonomy" id="266117"/>
    <lineage>
        <taxon>Bacteria</taxon>
        <taxon>Bacillati</taxon>
        <taxon>Actinomycetota</taxon>
        <taxon>Rubrobacteria</taxon>
        <taxon>Rubrobacterales</taxon>
        <taxon>Rubrobacteraceae</taxon>
        <taxon>Rubrobacter</taxon>
    </lineage>
</organism>
<evidence type="ECO:0000313" key="3">
    <source>
        <dbReference type="EMBL" id="ABG04424.1"/>
    </source>
</evidence>
<dbReference type="KEGG" id="rxy:Rxyl_1462"/>
<proteinExistence type="predicted"/>
<dbReference type="Proteomes" id="UP000006637">
    <property type="component" value="Chromosome"/>
</dbReference>
<reference evidence="3 4" key="1">
    <citation type="submission" date="2006-06" db="EMBL/GenBank/DDBJ databases">
        <title>Complete sequence of Rubrobacter xylanophilus DSM 9941.</title>
        <authorList>
            <consortium name="US DOE Joint Genome Institute"/>
            <person name="Copeland A."/>
            <person name="Lucas S."/>
            <person name="Lapidus A."/>
            <person name="Barry K."/>
            <person name="Detter J.C."/>
            <person name="Glavina del Rio T."/>
            <person name="Hammon N."/>
            <person name="Israni S."/>
            <person name="Dalin E."/>
            <person name="Tice H."/>
            <person name="Pitluck S."/>
            <person name="Munk A.C."/>
            <person name="Brettin T."/>
            <person name="Bruce D."/>
            <person name="Han C."/>
            <person name="Tapia R."/>
            <person name="Gilna P."/>
            <person name="Schmutz J."/>
            <person name="Larimer F."/>
            <person name="Land M."/>
            <person name="Hauser L."/>
            <person name="Kyrpides N."/>
            <person name="Lykidis A."/>
            <person name="da Costa M.S."/>
            <person name="Rainey F.A."/>
            <person name="Empadinhas N."/>
            <person name="Jolivet E."/>
            <person name="Battista J.R."/>
            <person name="Richardson P."/>
        </authorList>
    </citation>
    <scope>NUCLEOTIDE SEQUENCE [LARGE SCALE GENOMIC DNA]</scope>
    <source>
        <strain evidence="4">DSM 9941 / NBRC 16129 / PRD-1</strain>
    </source>
</reference>
<accession>Q1AW04</accession>
<dbReference type="AlphaFoldDB" id="Q1AW04"/>
<protein>
    <submittedName>
        <fullName evidence="3">Uncharacterized protein</fullName>
    </submittedName>
</protein>
<dbReference type="EMBL" id="CP000386">
    <property type="protein sequence ID" value="ABG04424.1"/>
    <property type="molecule type" value="Genomic_DNA"/>
</dbReference>
<evidence type="ECO:0000256" key="1">
    <source>
        <dbReference type="SAM" id="MobiDB-lite"/>
    </source>
</evidence>
<evidence type="ECO:0000313" key="4">
    <source>
        <dbReference type="Proteomes" id="UP000006637"/>
    </source>
</evidence>
<dbReference type="RefSeq" id="WP_011564441.1">
    <property type="nucleotide sequence ID" value="NC_008148.1"/>
</dbReference>
<gene>
    <name evidence="3" type="ordered locus">Rxyl_1462</name>
</gene>
<sequence length="175" mass="18325">MAGRDLREGAGRVLLDALVRDNRVLPPVLAVVAVFLFAWAAAGSLLGGGERVASRQGEPAGEAPPPAAPVEAPDVDSYAAYQSKDPFRQLLQRSEATSGPEETTAGQRGFERTGTAAPPPERTSPGGAGFGREDATRRPARQQRPSPPRERTRGLFQSGGNLPPPGRVADGARVP</sequence>
<feature type="compositionally biased region" description="Polar residues" evidence="1">
    <location>
        <begin position="91"/>
        <end position="106"/>
    </location>
</feature>
<name>Q1AW04_RUBXD</name>
<keyword evidence="2" id="KW-1133">Transmembrane helix</keyword>
<keyword evidence="2" id="KW-0472">Membrane</keyword>
<dbReference type="HOGENOM" id="CLU_1531436_0_0_11"/>
<dbReference type="OrthoDB" id="9958110at2"/>
<evidence type="ECO:0000256" key="2">
    <source>
        <dbReference type="SAM" id="Phobius"/>
    </source>
</evidence>
<feature type="transmembrane region" description="Helical" evidence="2">
    <location>
        <begin position="24"/>
        <end position="46"/>
    </location>
</feature>
<dbReference type="STRING" id="266117.Rxyl_1462"/>
<keyword evidence="4" id="KW-1185">Reference proteome</keyword>
<feature type="region of interest" description="Disordered" evidence="1">
    <location>
        <begin position="50"/>
        <end position="175"/>
    </location>
</feature>
<keyword evidence="2" id="KW-0812">Transmembrane</keyword>